<protein>
    <submittedName>
        <fullName evidence="2">Uncharacterized protein</fullName>
    </submittedName>
</protein>
<reference evidence="2 3" key="2">
    <citation type="journal article" date="2017" name="Genome Biol.">
        <title>New reference genome sequences of hot pepper reveal the massive evolution of plant disease-resistance genes by retroduplication.</title>
        <authorList>
            <person name="Kim S."/>
            <person name="Park J."/>
            <person name="Yeom S.I."/>
            <person name="Kim Y.M."/>
            <person name="Seo E."/>
            <person name="Kim K.T."/>
            <person name="Kim M.S."/>
            <person name="Lee J.M."/>
            <person name="Cheong K."/>
            <person name="Shin H.S."/>
            <person name="Kim S.B."/>
            <person name="Han K."/>
            <person name="Lee J."/>
            <person name="Park M."/>
            <person name="Lee H.A."/>
            <person name="Lee H.Y."/>
            <person name="Lee Y."/>
            <person name="Oh S."/>
            <person name="Lee J.H."/>
            <person name="Choi E."/>
            <person name="Choi E."/>
            <person name="Lee S.E."/>
            <person name="Jeon J."/>
            <person name="Kim H."/>
            <person name="Choi G."/>
            <person name="Song H."/>
            <person name="Lee J."/>
            <person name="Lee S.C."/>
            <person name="Kwon J.K."/>
            <person name="Lee H.Y."/>
            <person name="Koo N."/>
            <person name="Hong Y."/>
            <person name="Kim R.W."/>
            <person name="Kang W.H."/>
            <person name="Huh J.H."/>
            <person name="Kang B.C."/>
            <person name="Yang T.J."/>
            <person name="Lee Y.H."/>
            <person name="Bennetzen J.L."/>
            <person name="Choi D."/>
        </authorList>
    </citation>
    <scope>NUCLEOTIDE SEQUENCE [LARGE SCALE GENOMIC DNA]</scope>
    <source>
        <strain evidence="3">cv. CM334</strain>
    </source>
</reference>
<sequence length="129" mass="14187">MSQKEHYPSVASDVESVATDVESVATDGESVATYVEFVTTNEESVATDVESVATDMESNGIHQTNLSGGFICSNSFSICCTINNSININKKEITYAPTTSSTTKKQHPLCQNHQQHHKFQQSQPHQQHQ</sequence>
<proteinExistence type="predicted"/>
<organism evidence="2 3">
    <name type="scientific">Capsicum annuum</name>
    <name type="common">Capsicum pepper</name>
    <dbReference type="NCBI Taxonomy" id="4072"/>
    <lineage>
        <taxon>Eukaryota</taxon>
        <taxon>Viridiplantae</taxon>
        <taxon>Streptophyta</taxon>
        <taxon>Embryophyta</taxon>
        <taxon>Tracheophyta</taxon>
        <taxon>Spermatophyta</taxon>
        <taxon>Magnoliopsida</taxon>
        <taxon>eudicotyledons</taxon>
        <taxon>Gunneridae</taxon>
        <taxon>Pentapetalae</taxon>
        <taxon>asterids</taxon>
        <taxon>lamiids</taxon>
        <taxon>Solanales</taxon>
        <taxon>Solanaceae</taxon>
        <taxon>Solanoideae</taxon>
        <taxon>Capsiceae</taxon>
        <taxon>Capsicum</taxon>
    </lineage>
</organism>
<dbReference type="Proteomes" id="UP000222542">
    <property type="component" value="Unassembled WGS sequence"/>
</dbReference>
<dbReference type="EMBL" id="AYRZ02000009">
    <property type="protein sequence ID" value="PHT73317.1"/>
    <property type="molecule type" value="Genomic_DNA"/>
</dbReference>
<reference evidence="2 3" key="1">
    <citation type="journal article" date="2014" name="Nat. Genet.">
        <title>Genome sequence of the hot pepper provides insights into the evolution of pungency in Capsicum species.</title>
        <authorList>
            <person name="Kim S."/>
            <person name="Park M."/>
            <person name="Yeom S.I."/>
            <person name="Kim Y.M."/>
            <person name="Lee J.M."/>
            <person name="Lee H.A."/>
            <person name="Seo E."/>
            <person name="Choi J."/>
            <person name="Cheong K."/>
            <person name="Kim K.T."/>
            <person name="Jung K."/>
            <person name="Lee G.W."/>
            <person name="Oh S.K."/>
            <person name="Bae C."/>
            <person name="Kim S.B."/>
            <person name="Lee H.Y."/>
            <person name="Kim S.Y."/>
            <person name="Kim M.S."/>
            <person name="Kang B.C."/>
            <person name="Jo Y.D."/>
            <person name="Yang H.B."/>
            <person name="Jeong H.J."/>
            <person name="Kang W.H."/>
            <person name="Kwon J.K."/>
            <person name="Shin C."/>
            <person name="Lim J.Y."/>
            <person name="Park J.H."/>
            <person name="Huh J.H."/>
            <person name="Kim J.S."/>
            <person name="Kim B.D."/>
            <person name="Cohen O."/>
            <person name="Paran I."/>
            <person name="Suh M.C."/>
            <person name="Lee S.B."/>
            <person name="Kim Y.K."/>
            <person name="Shin Y."/>
            <person name="Noh S.J."/>
            <person name="Park J."/>
            <person name="Seo Y.S."/>
            <person name="Kwon S.Y."/>
            <person name="Kim H.A."/>
            <person name="Park J.M."/>
            <person name="Kim H.J."/>
            <person name="Choi S.B."/>
            <person name="Bosland P.W."/>
            <person name="Reeves G."/>
            <person name="Jo S.H."/>
            <person name="Lee B.W."/>
            <person name="Cho H.T."/>
            <person name="Choi H.S."/>
            <person name="Lee M.S."/>
            <person name="Yu Y."/>
            <person name="Do Choi Y."/>
            <person name="Park B.S."/>
            <person name="van Deynze A."/>
            <person name="Ashrafi H."/>
            <person name="Hill T."/>
            <person name="Kim W.T."/>
            <person name="Pai H.S."/>
            <person name="Ahn H.K."/>
            <person name="Yeam I."/>
            <person name="Giovannoni J.J."/>
            <person name="Rose J.K."/>
            <person name="Sorensen I."/>
            <person name="Lee S.J."/>
            <person name="Kim R.W."/>
            <person name="Choi I.Y."/>
            <person name="Choi B.S."/>
            <person name="Lim J.S."/>
            <person name="Lee Y.H."/>
            <person name="Choi D."/>
        </authorList>
    </citation>
    <scope>NUCLEOTIDE SEQUENCE [LARGE SCALE GENOMIC DNA]</scope>
    <source>
        <strain evidence="3">cv. CM334</strain>
    </source>
</reference>
<feature type="region of interest" description="Disordered" evidence="1">
    <location>
        <begin position="97"/>
        <end position="129"/>
    </location>
</feature>
<feature type="compositionally biased region" description="Low complexity" evidence="1">
    <location>
        <begin position="120"/>
        <end position="129"/>
    </location>
</feature>
<dbReference type="AlphaFoldDB" id="A0A2G2YU60"/>
<comment type="caution">
    <text evidence="2">The sequence shown here is derived from an EMBL/GenBank/DDBJ whole genome shotgun (WGS) entry which is preliminary data.</text>
</comment>
<evidence type="ECO:0000256" key="1">
    <source>
        <dbReference type="SAM" id="MobiDB-lite"/>
    </source>
</evidence>
<accession>A0A2G2YU60</accession>
<evidence type="ECO:0000313" key="3">
    <source>
        <dbReference type="Proteomes" id="UP000222542"/>
    </source>
</evidence>
<name>A0A2G2YU60_CAPAN</name>
<gene>
    <name evidence="2" type="ORF">T459_24102</name>
</gene>
<keyword evidence="3" id="KW-1185">Reference proteome</keyword>
<evidence type="ECO:0000313" key="2">
    <source>
        <dbReference type="EMBL" id="PHT73317.1"/>
    </source>
</evidence>
<feature type="region of interest" description="Disordered" evidence="1">
    <location>
        <begin position="1"/>
        <end position="25"/>
    </location>
</feature>
<dbReference type="Gramene" id="PHT73317">
    <property type="protein sequence ID" value="PHT73317"/>
    <property type="gene ID" value="T459_24102"/>
</dbReference>